<evidence type="ECO:0000313" key="2">
    <source>
        <dbReference type="EMBL" id="WPK27244.1"/>
    </source>
</evidence>
<reference evidence="2 3" key="1">
    <citation type="submission" date="2023-10" db="EMBL/GenBank/DDBJ databases">
        <title>Draft Genome Sequence of Candida saopaulonensis from a very Premature Infant with Sepsis.</title>
        <authorList>
            <person name="Ning Y."/>
            <person name="Dai R."/>
            <person name="Xiao M."/>
            <person name="Xu Y."/>
            <person name="Yan Q."/>
            <person name="Zhang L."/>
        </authorList>
    </citation>
    <scope>NUCLEOTIDE SEQUENCE [LARGE SCALE GENOMIC DNA]</scope>
    <source>
        <strain evidence="2 3">19XY460</strain>
    </source>
</reference>
<keyword evidence="3" id="KW-1185">Reference proteome</keyword>
<dbReference type="Proteomes" id="UP001338582">
    <property type="component" value="Chromosome 6"/>
</dbReference>
<gene>
    <name evidence="2" type="ORF">PUMCH_004621</name>
</gene>
<feature type="compositionally biased region" description="Basic residues" evidence="1">
    <location>
        <begin position="117"/>
        <end position="131"/>
    </location>
</feature>
<dbReference type="AlphaFoldDB" id="A0AAX4HG01"/>
<accession>A0AAX4HG01</accession>
<name>A0AAX4HG01_9ASCO</name>
<evidence type="ECO:0000256" key="1">
    <source>
        <dbReference type="SAM" id="MobiDB-lite"/>
    </source>
</evidence>
<proteinExistence type="predicted"/>
<sequence length="164" mass="19115">MSYAFDFVEVDVPEQAEDTVGEDEQEPEEFAFQLFSGVSAVSALPTVSLKEDETEAATVVRPESYYFHRPSSQLKEQYEQAAVDFDALYAELHAPIVDVYPRKVVTLQELNRDHCGHKRKRLGAKQRKLKSERKEAVKKAQKLEKLRMRRARERVYKRGWHRSK</sequence>
<feature type="region of interest" description="Disordered" evidence="1">
    <location>
        <begin position="117"/>
        <end position="136"/>
    </location>
</feature>
<dbReference type="Pfam" id="PF09428">
    <property type="entry name" value="DUF2011"/>
    <property type="match status" value="1"/>
</dbReference>
<dbReference type="EMBL" id="CP138899">
    <property type="protein sequence ID" value="WPK27244.1"/>
    <property type="molecule type" value="Genomic_DNA"/>
</dbReference>
<dbReference type="RefSeq" id="XP_062879622.1">
    <property type="nucleotide sequence ID" value="XM_063023552.1"/>
</dbReference>
<dbReference type="InterPro" id="IPR018555">
    <property type="entry name" value="C630.06c-like"/>
</dbReference>
<evidence type="ECO:0000313" key="3">
    <source>
        <dbReference type="Proteomes" id="UP001338582"/>
    </source>
</evidence>
<protein>
    <submittedName>
        <fullName evidence="2">Uncharacterized protein</fullName>
    </submittedName>
</protein>
<dbReference type="KEGG" id="asau:88175681"/>
<dbReference type="GeneID" id="88175681"/>
<organism evidence="2 3">
    <name type="scientific">Australozyma saopauloensis</name>
    <dbReference type="NCBI Taxonomy" id="291208"/>
    <lineage>
        <taxon>Eukaryota</taxon>
        <taxon>Fungi</taxon>
        <taxon>Dikarya</taxon>
        <taxon>Ascomycota</taxon>
        <taxon>Saccharomycotina</taxon>
        <taxon>Pichiomycetes</taxon>
        <taxon>Metschnikowiaceae</taxon>
        <taxon>Australozyma</taxon>
    </lineage>
</organism>